<gene>
    <name evidence="1" type="ORF">MENTE1834_LOCUS20770</name>
</gene>
<protein>
    <submittedName>
        <fullName evidence="1">Uncharacterized protein</fullName>
    </submittedName>
</protein>
<sequence length="126" mass="14529">MLEITISPFSRLIGRAIKKYYLIFVCVMSQYLGVFVGHFMVTHSFLIYRLPLSIALRDSFPKIFCPHIQIYTSLAPPLPFSPIVAPKIIYYVTLLPIVSIFIILISQIYAWSITLPIITLTIIFRF</sequence>
<name>A0ACB0Z573_MELEN</name>
<dbReference type="EMBL" id="CAVMJV010000024">
    <property type="protein sequence ID" value="CAK5074070.1"/>
    <property type="molecule type" value="Genomic_DNA"/>
</dbReference>
<accession>A0ACB0Z573</accession>
<comment type="caution">
    <text evidence="1">The sequence shown here is derived from an EMBL/GenBank/DDBJ whole genome shotgun (WGS) entry which is preliminary data.</text>
</comment>
<proteinExistence type="predicted"/>
<evidence type="ECO:0000313" key="1">
    <source>
        <dbReference type="EMBL" id="CAK5074070.1"/>
    </source>
</evidence>
<dbReference type="Proteomes" id="UP001497535">
    <property type="component" value="Unassembled WGS sequence"/>
</dbReference>
<evidence type="ECO:0000313" key="2">
    <source>
        <dbReference type="Proteomes" id="UP001497535"/>
    </source>
</evidence>
<keyword evidence="2" id="KW-1185">Reference proteome</keyword>
<organism evidence="1 2">
    <name type="scientific">Meloidogyne enterolobii</name>
    <name type="common">Root-knot nematode worm</name>
    <name type="synonym">Meloidogyne mayaguensis</name>
    <dbReference type="NCBI Taxonomy" id="390850"/>
    <lineage>
        <taxon>Eukaryota</taxon>
        <taxon>Metazoa</taxon>
        <taxon>Ecdysozoa</taxon>
        <taxon>Nematoda</taxon>
        <taxon>Chromadorea</taxon>
        <taxon>Rhabditida</taxon>
        <taxon>Tylenchina</taxon>
        <taxon>Tylenchomorpha</taxon>
        <taxon>Tylenchoidea</taxon>
        <taxon>Meloidogynidae</taxon>
        <taxon>Meloidogyninae</taxon>
        <taxon>Meloidogyne</taxon>
    </lineage>
</organism>
<reference evidence="1" key="1">
    <citation type="submission" date="2023-11" db="EMBL/GenBank/DDBJ databases">
        <authorList>
            <person name="Poullet M."/>
        </authorList>
    </citation>
    <scope>NUCLEOTIDE SEQUENCE</scope>
    <source>
        <strain evidence="1">E1834</strain>
    </source>
</reference>